<dbReference type="SUPFAM" id="SSF55729">
    <property type="entry name" value="Acyl-CoA N-acyltransferases (Nat)"/>
    <property type="match status" value="1"/>
</dbReference>
<dbReference type="Proteomes" id="UP000307943">
    <property type="component" value="Unassembled WGS sequence"/>
</dbReference>
<keyword evidence="2" id="KW-0012">Acyltransferase</keyword>
<dbReference type="GO" id="GO:0016747">
    <property type="term" value="F:acyltransferase activity, transferring groups other than amino-acyl groups"/>
    <property type="evidence" value="ECO:0007669"/>
    <property type="project" value="InterPro"/>
</dbReference>
<evidence type="ECO:0000256" key="1">
    <source>
        <dbReference type="ARBA" id="ARBA00022679"/>
    </source>
</evidence>
<reference evidence="4 5" key="1">
    <citation type="submission" date="2019-05" db="EMBL/GenBank/DDBJ databases">
        <title>We sequenced the genome of Paenibacillus hemerocallicola KCTC 33185 for further insight into its adaptation and study the phylogeny of Paenibacillus.</title>
        <authorList>
            <person name="Narsing Rao M.P."/>
        </authorList>
    </citation>
    <scope>NUCLEOTIDE SEQUENCE [LARGE SCALE GENOMIC DNA]</scope>
    <source>
        <strain evidence="4 5">KCTC 33185</strain>
    </source>
</reference>
<sequence>MEYKTTNEWDEKLWREVESIYNKAFGEQGRKTPAIIRRMFDRGMCTLHTAAVDRQMIAMALTGIDKQEDALLIDYIAVKEEARGKGYGRIFLDHIRNWAETAAHCRGIIVEVEADPSPANSGRIRFWERCGFRLTDYVHRYIWVPEPYRAMYMNFSPDNPLPVDGEALFRSITRFHRKAYRKP</sequence>
<organism evidence="4 5">
    <name type="scientific">Paenibacillus hemerocallicola</name>
    <dbReference type="NCBI Taxonomy" id="1172614"/>
    <lineage>
        <taxon>Bacteria</taxon>
        <taxon>Bacillati</taxon>
        <taxon>Bacillota</taxon>
        <taxon>Bacilli</taxon>
        <taxon>Bacillales</taxon>
        <taxon>Paenibacillaceae</taxon>
        <taxon>Paenibacillus</taxon>
    </lineage>
</organism>
<dbReference type="RefSeq" id="WP_139601715.1">
    <property type="nucleotide sequence ID" value="NZ_VDCQ01000009.1"/>
</dbReference>
<evidence type="ECO:0000313" key="5">
    <source>
        <dbReference type="Proteomes" id="UP000307943"/>
    </source>
</evidence>
<dbReference type="Gene3D" id="3.40.630.30">
    <property type="match status" value="1"/>
</dbReference>
<dbReference type="AlphaFoldDB" id="A0A5C4TD97"/>
<dbReference type="InterPro" id="IPR000182">
    <property type="entry name" value="GNAT_dom"/>
</dbReference>
<dbReference type="InterPro" id="IPR050680">
    <property type="entry name" value="YpeA/RimI_acetyltransf"/>
</dbReference>
<proteinExistence type="predicted"/>
<evidence type="ECO:0000313" key="4">
    <source>
        <dbReference type="EMBL" id="TNJ66596.1"/>
    </source>
</evidence>
<keyword evidence="1 4" id="KW-0808">Transferase</keyword>
<evidence type="ECO:0000259" key="3">
    <source>
        <dbReference type="PROSITE" id="PS51186"/>
    </source>
</evidence>
<evidence type="ECO:0000256" key="2">
    <source>
        <dbReference type="ARBA" id="ARBA00023315"/>
    </source>
</evidence>
<gene>
    <name evidence="4" type="ORF">FE784_08480</name>
</gene>
<dbReference type="InterPro" id="IPR016181">
    <property type="entry name" value="Acyl_CoA_acyltransferase"/>
</dbReference>
<name>A0A5C4TD97_9BACL</name>
<keyword evidence="5" id="KW-1185">Reference proteome</keyword>
<accession>A0A5C4TD97</accession>
<dbReference type="CDD" id="cd04301">
    <property type="entry name" value="NAT_SF"/>
    <property type="match status" value="1"/>
</dbReference>
<dbReference type="Pfam" id="PF00583">
    <property type="entry name" value="Acetyltransf_1"/>
    <property type="match status" value="1"/>
</dbReference>
<feature type="domain" description="N-acetyltransferase" evidence="3">
    <location>
        <begin position="1"/>
        <end position="158"/>
    </location>
</feature>
<dbReference type="OrthoDB" id="2830399at2"/>
<dbReference type="PANTHER" id="PTHR43420">
    <property type="entry name" value="ACETYLTRANSFERASE"/>
    <property type="match status" value="1"/>
</dbReference>
<comment type="caution">
    <text evidence="4">The sequence shown here is derived from an EMBL/GenBank/DDBJ whole genome shotgun (WGS) entry which is preliminary data.</text>
</comment>
<dbReference type="EMBL" id="VDCQ01000009">
    <property type="protein sequence ID" value="TNJ66596.1"/>
    <property type="molecule type" value="Genomic_DNA"/>
</dbReference>
<dbReference type="PROSITE" id="PS51186">
    <property type="entry name" value="GNAT"/>
    <property type="match status" value="1"/>
</dbReference>
<protein>
    <submittedName>
        <fullName evidence="4">GNAT family N-acetyltransferase</fullName>
    </submittedName>
</protein>